<evidence type="ECO:0000256" key="3">
    <source>
        <dbReference type="RuleBase" id="RU003707"/>
    </source>
</evidence>
<dbReference type="InterPro" id="IPR014748">
    <property type="entry name" value="Enoyl-CoA_hydra_C"/>
</dbReference>
<accession>A0A1G4IFR9</accession>
<dbReference type="GO" id="GO:0005739">
    <property type="term" value="C:mitochondrion"/>
    <property type="evidence" value="ECO:0007669"/>
    <property type="project" value="TreeGrafter"/>
</dbReference>
<sequence>MRRCPVLLAGAVAQVVRDGECSLTRVGEHIGLIGLNRPARKNAIGRQLLSELKECICYCRNPENLIRCVIVESRVDGVFCAGADLKERRGMTLVESRAYVEEQRDTLTALEDLSQPTISAIEGAALGGGCELALCTDIRIAGAGARFGLPETGLAIIPGAGGTYRAPLVMGLSNALQLILTADVVPAERAQRLGLVTELVPAGGASEAALAVAGRIARNGPVAVAAAKAAVRGGFGRPRDEALDGELRLSQSLMETQDRMEGLQAFAEKRPPRYVGK</sequence>
<protein>
    <submittedName>
        <fullName evidence="4">Methylglutaconyl-CoA hydratase, mitochondrial, putative</fullName>
    </submittedName>
</protein>
<dbReference type="PANTHER" id="PTHR11941">
    <property type="entry name" value="ENOYL-COA HYDRATASE-RELATED"/>
    <property type="match status" value="1"/>
</dbReference>
<name>A0A1G4IFR9_TRYEQ</name>
<dbReference type="InterPro" id="IPR001753">
    <property type="entry name" value="Enoyl-CoA_hydra/iso"/>
</dbReference>
<dbReference type="VEuPathDB" id="TriTrypDB:TEOVI_000256300"/>
<dbReference type="AlphaFoldDB" id="A0A1G4IFR9"/>
<keyword evidence="2" id="KW-0456">Lyase</keyword>
<dbReference type="Gene3D" id="3.90.226.10">
    <property type="entry name" value="2-enoyl-CoA Hydratase, Chain A, domain 1"/>
    <property type="match status" value="1"/>
</dbReference>
<evidence type="ECO:0000313" key="5">
    <source>
        <dbReference type="Proteomes" id="UP000195570"/>
    </source>
</evidence>
<keyword evidence="5" id="KW-1185">Reference proteome</keyword>
<evidence type="ECO:0000256" key="2">
    <source>
        <dbReference type="ARBA" id="ARBA00023239"/>
    </source>
</evidence>
<reference evidence="4" key="1">
    <citation type="submission" date="2016-09" db="EMBL/GenBank/DDBJ databases">
        <authorList>
            <person name="Hebert L."/>
            <person name="Moumen B."/>
        </authorList>
    </citation>
    <scope>NUCLEOTIDE SEQUENCE [LARGE SCALE GENOMIC DNA]</scope>
    <source>
        <strain evidence="4">OVI</strain>
    </source>
</reference>
<dbReference type="Gene3D" id="1.10.12.10">
    <property type="entry name" value="Lyase 2-enoyl-coa Hydratase, Chain A, domain 2"/>
    <property type="match status" value="1"/>
</dbReference>
<dbReference type="GO" id="GO:0006635">
    <property type="term" value="P:fatty acid beta-oxidation"/>
    <property type="evidence" value="ECO:0007669"/>
    <property type="project" value="TreeGrafter"/>
</dbReference>
<dbReference type="PROSITE" id="PS00166">
    <property type="entry name" value="ENOYL_COA_HYDRATASE"/>
    <property type="match status" value="1"/>
</dbReference>
<dbReference type="Proteomes" id="UP000195570">
    <property type="component" value="Unassembled WGS sequence"/>
</dbReference>
<proteinExistence type="inferred from homology"/>
<organism evidence="4 5">
    <name type="scientific">Trypanosoma equiperdum</name>
    <dbReference type="NCBI Taxonomy" id="5694"/>
    <lineage>
        <taxon>Eukaryota</taxon>
        <taxon>Discoba</taxon>
        <taxon>Euglenozoa</taxon>
        <taxon>Kinetoplastea</taxon>
        <taxon>Metakinetoplastina</taxon>
        <taxon>Trypanosomatida</taxon>
        <taxon>Trypanosomatidae</taxon>
        <taxon>Trypanosoma</taxon>
    </lineage>
</organism>
<comment type="caution">
    <text evidence="4">The sequence shown here is derived from an EMBL/GenBank/DDBJ whole genome shotgun (WGS) entry which is preliminary data.</text>
</comment>
<dbReference type="PANTHER" id="PTHR11941:SF171">
    <property type="entry name" value="SD19268P"/>
    <property type="match status" value="1"/>
</dbReference>
<dbReference type="RefSeq" id="XP_067081717.1">
    <property type="nucleotide sequence ID" value="XM_067225616.1"/>
</dbReference>
<dbReference type="EMBL" id="CZPT02001548">
    <property type="protein sequence ID" value="SCU70983.1"/>
    <property type="molecule type" value="Genomic_DNA"/>
</dbReference>
<evidence type="ECO:0000256" key="1">
    <source>
        <dbReference type="ARBA" id="ARBA00005254"/>
    </source>
</evidence>
<dbReference type="GeneID" id="92376503"/>
<comment type="similarity">
    <text evidence="1 3">Belongs to the enoyl-CoA hydratase/isomerase family.</text>
</comment>
<evidence type="ECO:0000313" key="4">
    <source>
        <dbReference type="EMBL" id="SCU70983.1"/>
    </source>
</evidence>
<dbReference type="Pfam" id="PF00378">
    <property type="entry name" value="ECH_1"/>
    <property type="match status" value="1"/>
</dbReference>
<dbReference type="GO" id="GO:0016836">
    <property type="term" value="F:hydro-lyase activity"/>
    <property type="evidence" value="ECO:0007669"/>
    <property type="project" value="UniProtKB-ARBA"/>
</dbReference>
<dbReference type="SUPFAM" id="SSF52096">
    <property type="entry name" value="ClpP/crotonase"/>
    <property type="match status" value="1"/>
</dbReference>
<dbReference type="CDD" id="cd06558">
    <property type="entry name" value="crotonase-like"/>
    <property type="match status" value="1"/>
</dbReference>
<dbReference type="InterPro" id="IPR029045">
    <property type="entry name" value="ClpP/crotonase-like_dom_sf"/>
</dbReference>
<dbReference type="FunFam" id="1.10.12.10:FF:000001">
    <property type="entry name" value="Probable enoyl-CoA hydratase, mitochondrial"/>
    <property type="match status" value="1"/>
</dbReference>
<dbReference type="InterPro" id="IPR018376">
    <property type="entry name" value="Enoyl-CoA_hyd/isom_CS"/>
</dbReference>
<gene>
    <name evidence="4" type="ORF">TEOVI_000256300</name>
</gene>
<dbReference type="FunFam" id="3.90.226.10:FF:000009">
    <property type="entry name" value="Carnitinyl-CoA dehydratase"/>
    <property type="match status" value="1"/>
</dbReference>